<accession>A0ABQ0IK94</accession>
<proteinExistence type="predicted"/>
<sequence>MPEQGQWCCCCGATDVALVAALSVVSRKFTDAESWVYGGDWLCAACGWAYGTAELRRSVYLVDQHRTARTIVERTELGELLAAGPLPVDRMVVVPVRGRRHILPTARWGHVCTDDTAVRWDDAAVALLTDLRWLRALPGVRAAMLTDPVPPMTLMRTVPADQWPQLLAAWDALAVWRSHPGAWWDAAIALSTPAPTPTATPQTPALRNPRSRRRQ</sequence>
<feature type="compositionally biased region" description="Low complexity" evidence="1">
    <location>
        <begin position="193"/>
        <end position="205"/>
    </location>
</feature>
<keyword evidence="3" id="KW-1185">Reference proteome</keyword>
<dbReference type="Proteomes" id="UP000035021">
    <property type="component" value="Unassembled WGS sequence"/>
</dbReference>
<evidence type="ECO:0000313" key="3">
    <source>
        <dbReference type="Proteomes" id="UP000035021"/>
    </source>
</evidence>
<evidence type="ECO:0000313" key="2">
    <source>
        <dbReference type="EMBL" id="GAC83978.1"/>
    </source>
</evidence>
<dbReference type="EMBL" id="BAOQ01000017">
    <property type="protein sequence ID" value="GAC83978.1"/>
    <property type="molecule type" value="Genomic_DNA"/>
</dbReference>
<organism evidence="2 3">
    <name type="scientific">Gordonia paraffinivorans NBRC 108238</name>
    <dbReference type="NCBI Taxonomy" id="1223543"/>
    <lineage>
        <taxon>Bacteria</taxon>
        <taxon>Bacillati</taxon>
        <taxon>Actinomycetota</taxon>
        <taxon>Actinomycetes</taxon>
        <taxon>Mycobacteriales</taxon>
        <taxon>Gordoniaceae</taxon>
        <taxon>Gordonia</taxon>
    </lineage>
</organism>
<dbReference type="RefSeq" id="WP_006900212.1">
    <property type="nucleotide sequence ID" value="NZ_BAOQ01000017.1"/>
</dbReference>
<name>A0ABQ0IK94_9ACTN</name>
<reference evidence="2 3" key="1">
    <citation type="submission" date="2013-02" db="EMBL/GenBank/DDBJ databases">
        <title>Whole genome shotgun sequence of Gordonia paraffinivorans NBRC 108238.</title>
        <authorList>
            <person name="Isaki-Nakamura S."/>
            <person name="Hosoyama A."/>
            <person name="Tsuchikane K."/>
            <person name="Ando Y."/>
            <person name="Baba S."/>
            <person name="Ohji S."/>
            <person name="Hamada M."/>
            <person name="Tamura T."/>
            <person name="Yamazoe A."/>
            <person name="Yamazaki S."/>
            <person name="Fujita N."/>
        </authorList>
    </citation>
    <scope>NUCLEOTIDE SEQUENCE [LARGE SCALE GENOMIC DNA]</scope>
    <source>
        <strain evidence="2 3">NBRC 108238</strain>
    </source>
</reference>
<gene>
    <name evidence="2" type="ORF">GP2_017_00060</name>
</gene>
<evidence type="ECO:0008006" key="4">
    <source>
        <dbReference type="Google" id="ProtNLM"/>
    </source>
</evidence>
<evidence type="ECO:0000256" key="1">
    <source>
        <dbReference type="SAM" id="MobiDB-lite"/>
    </source>
</evidence>
<feature type="region of interest" description="Disordered" evidence="1">
    <location>
        <begin position="193"/>
        <end position="215"/>
    </location>
</feature>
<comment type="caution">
    <text evidence="2">The sequence shown here is derived from an EMBL/GenBank/DDBJ whole genome shotgun (WGS) entry which is preliminary data.</text>
</comment>
<protein>
    <recommendedName>
        <fullName evidence="4">CpXC domain-containing protein</fullName>
    </recommendedName>
</protein>